<dbReference type="Pfam" id="PF00589">
    <property type="entry name" value="Phage_integrase"/>
    <property type="match status" value="1"/>
</dbReference>
<dbReference type="InterPro" id="IPR002104">
    <property type="entry name" value="Integrase_catalytic"/>
</dbReference>
<gene>
    <name evidence="3" type="ORF">NCTC11166_01050</name>
</gene>
<protein>
    <submittedName>
        <fullName evidence="3">Site-specific tyrosine recombinase XerC</fullName>
    </submittedName>
</protein>
<dbReference type="Gene3D" id="1.10.443.10">
    <property type="entry name" value="Intergrase catalytic core"/>
    <property type="match status" value="1"/>
</dbReference>
<keyword evidence="1" id="KW-0233">DNA recombination</keyword>
<feature type="domain" description="Tyr recombinase" evidence="2">
    <location>
        <begin position="186"/>
        <end position="369"/>
    </location>
</feature>
<dbReference type="EMBL" id="UAQP01000005">
    <property type="protein sequence ID" value="SPU52713.1"/>
    <property type="molecule type" value="Genomic_DNA"/>
</dbReference>
<evidence type="ECO:0000256" key="1">
    <source>
        <dbReference type="ARBA" id="ARBA00023172"/>
    </source>
</evidence>
<dbReference type="GO" id="GO:0003677">
    <property type="term" value="F:DNA binding"/>
    <property type="evidence" value="ECO:0007669"/>
    <property type="project" value="InterPro"/>
</dbReference>
<dbReference type="InterPro" id="IPR013762">
    <property type="entry name" value="Integrase-like_cat_sf"/>
</dbReference>
<dbReference type="AlphaFoldDB" id="A0A2X1B5Z0"/>
<dbReference type="Proteomes" id="UP000251186">
    <property type="component" value="Unassembled WGS sequence"/>
</dbReference>
<dbReference type="GO" id="GO:0006310">
    <property type="term" value="P:DNA recombination"/>
    <property type="evidence" value="ECO:0007669"/>
    <property type="project" value="UniProtKB-KW"/>
</dbReference>
<reference evidence="3 4" key="1">
    <citation type="submission" date="2018-06" db="EMBL/GenBank/DDBJ databases">
        <authorList>
            <consortium name="Pathogen Informatics"/>
            <person name="Doyle S."/>
        </authorList>
    </citation>
    <scope>NUCLEOTIDE SEQUENCE [LARGE SCALE GENOMIC DNA]</scope>
    <source>
        <strain evidence="3 4">NCTC11166</strain>
    </source>
</reference>
<accession>A0A2X1B5Z0</accession>
<dbReference type="InterPro" id="IPR011010">
    <property type="entry name" value="DNA_brk_join_enz"/>
</dbReference>
<organism evidence="3 4">
    <name type="scientific">Brevundimonas vesicularis</name>
    <name type="common">Pseudomonas vesicularis</name>
    <dbReference type="NCBI Taxonomy" id="41276"/>
    <lineage>
        <taxon>Bacteria</taxon>
        <taxon>Pseudomonadati</taxon>
        <taxon>Pseudomonadota</taxon>
        <taxon>Alphaproteobacteria</taxon>
        <taxon>Caulobacterales</taxon>
        <taxon>Caulobacteraceae</taxon>
        <taxon>Brevundimonas</taxon>
    </lineage>
</organism>
<proteinExistence type="predicted"/>
<dbReference type="PROSITE" id="PS51898">
    <property type="entry name" value="TYR_RECOMBINASE"/>
    <property type="match status" value="1"/>
</dbReference>
<dbReference type="CDD" id="cd00397">
    <property type="entry name" value="DNA_BRE_C"/>
    <property type="match status" value="1"/>
</dbReference>
<name>A0A2X1B5Z0_BREVE</name>
<evidence type="ECO:0000313" key="4">
    <source>
        <dbReference type="Proteomes" id="UP000251186"/>
    </source>
</evidence>
<dbReference type="GO" id="GO:0015074">
    <property type="term" value="P:DNA integration"/>
    <property type="evidence" value="ECO:0007669"/>
    <property type="project" value="InterPro"/>
</dbReference>
<evidence type="ECO:0000259" key="2">
    <source>
        <dbReference type="PROSITE" id="PS51898"/>
    </source>
</evidence>
<evidence type="ECO:0000313" key="3">
    <source>
        <dbReference type="EMBL" id="SPU52713.1"/>
    </source>
</evidence>
<sequence>MTQLQLPLGGGHETPLPSLAAVPPLPTIVRYYDDFARMQRTLRTDAESGWVIEHNGAEVSLALRWANSPMLDLVKVALVEALTNLSPATAIGYCGVYNRLAPELLTGIIRHLLGSSPTAFRQRWIVDFRDRLTRQQAVAVRHLARTTCRLELGEWRISDLSLVRDLPGHHLDKYAGVRDGSSFLSGNARSLIVEFIDTVAREVEETRPPRIRIRDAAILAISFQFGLRTKQIASIEPEDLKFFENGALHIRIGLIKQRGAKIGRTVTRRVQQGWVNIFSAWMEVRPPKSAKLFDLRPDQLGDVIQALTSDLSGTAYSARDLRHTAAQRLVDGGASRESVSDFLGHTDTTAADVYFTSSPTQAALVNAALGYSPTYQAVAAAGRGDLITATQLLKRPLDEQVSGMPHGIPVSGIGACTSGQTQCRRNPVLACYTCHKFLPVSDAALHRGVLEDLRGVVRDFDQPAKLDRVSGAMMQLRSTLEAIEAVVGETEKSS</sequence>
<dbReference type="SUPFAM" id="SSF56349">
    <property type="entry name" value="DNA breaking-rejoining enzymes"/>
    <property type="match status" value="1"/>
</dbReference>